<dbReference type="Pfam" id="PF13474">
    <property type="entry name" value="SnoaL_3"/>
    <property type="match status" value="1"/>
</dbReference>
<reference evidence="2" key="1">
    <citation type="submission" date="2020-08" db="EMBL/GenBank/DDBJ databases">
        <title>Genomic Encyclopedia of Type Strains, Phase IV (KMG-V): Genome sequencing to study the core and pangenomes of soil and plant-associated prokaryotes.</title>
        <authorList>
            <person name="Whitman W."/>
        </authorList>
    </citation>
    <scope>NUCLEOTIDE SEQUENCE [LARGE SCALE GENOMIC DNA]</scope>
    <source>
        <strain evidence="2">M8UP27</strain>
    </source>
</reference>
<keyword evidence="3" id="KW-1185">Reference proteome</keyword>
<organism evidence="2 3">
    <name type="scientific">Tunturiibacter empetritectus</name>
    <dbReference type="NCBI Taxonomy" id="3069691"/>
    <lineage>
        <taxon>Bacteria</taxon>
        <taxon>Pseudomonadati</taxon>
        <taxon>Acidobacteriota</taxon>
        <taxon>Terriglobia</taxon>
        <taxon>Terriglobales</taxon>
        <taxon>Acidobacteriaceae</taxon>
        <taxon>Tunturiibacter</taxon>
    </lineage>
</organism>
<dbReference type="InterPro" id="IPR032710">
    <property type="entry name" value="NTF2-like_dom_sf"/>
</dbReference>
<name>A0A7W8MQ07_9BACT</name>
<protein>
    <submittedName>
        <fullName evidence="2">Uncharacterized protein (TIGR02246 family)</fullName>
    </submittedName>
</protein>
<comment type="caution">
    <text evidence="2">The sequence shown here is derived from an EMBL/GenBank/DDBJ whole genome shotgun (WGS) entry which is preliminary data.</text>
</comment>
<evidence type="ECO:0000313" key="2">
    <source>
        <dbReference type="EMBL" id="MBB5316256.1"/>
    </source>
</evidence>
<dbReference type="EMBL" id="JACHDY010000001">
    <property type="protein sequence ID" value="MBB5316256.1"/>
    <property type="molecule type" value="Genomic_DNA"/>
</dbReference>
<dbReference type="Gene3D" id="3.10.450.50">
    <property type="match status" value="1"/>
</dbReference>
<evidence type="ECO:0000313" key="3">
    <source>
        <dbReference type="Proteomes" id="UP000568106"/>
    </source>
</evidence>
<proteinExistence type="predicted"/>
<sequence>MTSQLPTADQEDPSDEQKIRTLLDAWGEASEAGDLTAQMQLMTDDVIFLTTGSAPMRRKQFAEAFSAMIAMVHLTCRSNVQEITISGDLALCWNLLEVSFTPVEGGQTRKHAGNVLTALRRGSDGQWRIWRDANLLTLV</sequence>
<accession>A0A7W8MQ07</accession>
<dbReference type="InterPro" id="IPR011944">
    <property type="entry name" value="Steroid_delta5-4_isomerase"/>
</dbReference>
<dbReference type="Proteomes" id="UP000568106">
    <property type="component" value="Unassembled WGS sequence"/>
</dbReference>
<feature type="domain" description="SnoaL-like" evidence="1">
    <location>
        <begin position="19"/>
        <end position="130"/>
    </location>
</feature>
<dbReference type="NCBIfam" id="TIGR02246">
    <property type="entry name" value="SgcJ/EcaC family oxidoreductase"/>
    <property type="match status" value="1"/>
</dbReference>
<evidence type="ECO:0000259" key="1">
    <source>
        <dbReference type="Pfam" id="PF13474"/>
    </source>
</evidence>
<gene>
    <name evidence="2" type="ORF">HDF09_000906</name>
</gene>
<dbReference type="AlphaFoldDB" id="A0A7W8MQ07"/>
<dbReference type="InterPro" id="IPR037401">
    <property type="entry name" value="SnoaL-like"/>
</dbReference>
<dbReference type="SUPFAM" id="SSF54427">
    <property type="entry name" value="NTF2-like"/>
    <property type="match status" value="1"/>
</dbReference>